<evidence type="ECO:0000313" key="5">
    <source>
        <dbReference type="Proteomes" id="UP000325313"/>
    </source>
</evidence>
<evidence type="ECO:0000313" key="2">
    <source>
        <dbReference type="EMBL" id="KAA1083374.1"/>
    </source>
</evidence>
<keyword evidence="4" id="KW-1185">Reference proteome</keyword>
<feature type="compositionally biased region" description="Polar residues" evidence="1">
    <location>
        <begin position="228"/>
        <end position="271"/>
    </location>
</feature>
<evidence type="ECO:0000313" key="4">
    <source>
        <dbReference type="Proteomes" id="UP000324748"/>
    </source>
</evidence>
<feature type="region of interest" description="Disordered" evidence="1">
    <location>
        <begin position="228"/>
        <end position="272"/>
    </location>
</feature>
<proteinExistence type="predicted"/>
<name>A0A5B0N4I3_PUCGR</name>
<accession>A0A5B0N4I3</accession>
<dbReference type="OrthoDB" id="10550145at2759"/>
<evidence type="ECO:0000313" key="3">
    <source>
        <dbReference type="EMBL" id="KAA1094140.1"/>
    </source>
</evidence>
<gene>
    <name evidence="3" type="ORF">PGT21_011075</name>
    <name evidence="2" type="ORF">PGTUg99_031064</name>
</gene>
<dbReference type="EMBL" id="VDEP01000438">
    <property type="protein sequence ID" value="KAA1083374.1"/>
    <property type="molecule type" value="Genomic_DNA"/>
</dbReference>
<evidence type="ECO:0000256" key="1">
    <source>
        <dbReference type="SAM" id="MobiDB-lite"/>
    </source>
</evidence>
<organism evidence="2 5">
    <name type="scientific">Puccinia graminis f. sp. tritici</name>
    <dbReference type="NCBI Taxonomy" id="56615"/>
    <lineage>
        <taxon>Eukaryota</taxon>
        <taxon>Fungi</taxon>
        <taxon>Dikarya</taxon>
        <taxon>Basidiomycota</taxon>
        <taxon>Pucciniomycotina</taxon>
        <taxon>Pucciniomycetes</taxon>
        <taxon>Pucciniales</taxon>
        <taxon>Pucciniaceae</taxon>
        <taxon>Puccinia</taxon>
    </lineage>
</organism>
<dbReference type="EMBL" id="VSWC01000079">
    <property type="protein sequence ID" value="KAA1094140.1"/>
    <property type="molecule type" value="Genomic_DNA"/>
</dbReference>
<sequence>MPTVSKILCPETQMDKEEALIDRPPRQASIHIDYLLYIQSTHKSLFPSTKVVDASNGWSIVIPARELAAMLVDLQSMTWNHFQGKVIEHLGQNQTGLLDLLTSARHLGSLHWHAWISGNVEFSKSKNTEITGQLAFLGFAARAYDDYPNKVVFKIVMREPPSMALMANNAGNNPAIQGGREDGMVCPKSRVRPTKKKALPLVASHGGLKDGIPAKSERKESVNTITANHSTSGASTTTVIGPSPETQGTNPGASTTTVIGPSPETQGTNPKKQLIDEPDEIEVIHGPNPVRLVHAHTYRAPLGPESAAMEAVDMETYLRFSHIEDDNQATRRRLRANGITHWTFFCQSSEAELVNLGFPLVIARLLCEGVPRLTRYVEDRSVHL</sequence>
<comment type="caution">
    <text evidence="2">The sequence shown here is derived from an EMBL/GenBank/DDBJ whole genome shotgun (WGS) entry which is preliminary data.</text>
</comment>
<protein>
    <submittedName>
        <fullName evidence="2">Uncharacterized protein</fullName>
    </submittedName>
</protein>
<dbReference type="AlphaFoldDB" id="A0A5B0N4I3"/>
<dbReference type="Proteomes" id="UP000325313">
    <property type="component" value="Unassembled WGS sequence"/>
</dbReference>
<dbReference type="Proteomes" id="UP000324748">
    <property type="component" value="Unassembled WGS sequence"/>
</dbReference>
<reference evidence="4 5" key="1">
    <citation type="submission" date="2019-05" db="EMBL/GenBank/DDBJ databases">
        <title>Emergence of the Ug99 lineage of the wheat stem rust pathogen through somatic hybridization.</title>
        <authorList>
            <person name="Li F."/>
            <person name="Upadhyaya N.M."/>
            <person name="Sperschneider J."/>
            <person name="Matny O."/>
            <person name="Nguyen-Phuc H."/>
            <person name="Mago R."/>
            <person name="Raley C."/>
            <person name="Miller M.E."/>
            <person name="Silverstein K.A.T."/>
            <person name="Henningsen E."/>
            <person name="Hirsch C.D."/>
            <person name="Visser B."/>
            <person name="Pretorius Z.A."/>
            <person name="Steffenson B.J."/>
            <person name="Schwessinger B."/>
            <person name="Dodds P.N."/>
            <person name="Figueroa M."/>
        </authorList>
    </citation>
    <scope>NUCLEOTIDE SEQUENCE [LARGE SCALE GENOMIC DNA]</scope>
    <source>
        <strain evidence="3">21-0</strain>
        <strain evidence="2 5">Ug99</strain>
    </source>
</reference>